<protein>
    <submittedName>
        <fullName evidence="7">Carboxypeptidase regulatory-like domain-containing protein</fullName>
    </submittedName>
</protein>
<name>A0ABW1EJ85_9BACT</name>
<organism evidence="7 8">
    <name type="scientific">Acidicapsa dinghuensis</name>
    <dbReference type="NCBI Taxonomy" id="2218256"/>
    <lineage>
        <taxon>Bacteria</taxon>
        <taxon>Pseudomonadati</taxon>
        <taxon>Acidobacteriota</taxon>
        <taxon>Terriglobia</taxon>
        <taxon>Terriglobales</taxon>
        <taxon>Acidobacteriaceae</taxon>
        <taxon>Acidicapsa</taxon>
    </lineage>
</organism>
<comment type="caution">
    <text evidence="7">The sequence shown here is derived from an EMBL/GenBank/DDBJ whole genome shotgun (WGS) entry which is preliminary data.</text>
</comment>
<keyword evidence="2" id="KW-0472">Membrane</keyword>
<gene>
    <name evidence="7" type="ORF">ACFPT7_18810</name>
</gene>
<dbReference type="SUPFAM" id="SSF56935">
    <property type="entry name" value="Porins"/>
    <property type="match status" value="1"/>
</dbReference>
<evidence type="ECO:0000313" key="8">
    <source>
        <dbReference type="Proteomes" id="UP001596091"/>
    </source>
</evidence>
<feature type="compositionally biased region" description="Polar residues" evidence="4">
    <location>
        <begin position="177"/>
        <end position="199"/>
    </location>
</feature>
<dbReference type="Gene3D" id="2.60.40.1120">
    <property type="entry name" value="Carboxypeptidase-like, regulatory domain"/>
    <property type="match status" value="1"/>
</dbReference>
<feature type="chain" id="PRO_5045063387" evidence="5">
    <location>
        <begin position="27"/>
        <end position="1329"/>
    </location>
</feature>
<evidence type="ECO:0000259" key="6">
    <source>
        <dbReference type="Pfam" id="PF25183"/>
    </source>
</evidence>
<comment type="subcellular location">
    <subcellularLocation>
        <location evidence="1">Cell outer membrane</location>
    </subcellularLocation>
</comment>
<dbReference type="SUPFAM" id="SSF49452">
    <property type="entry name" value="Starch-binding domain-like"/>
    <property type="match status" value="1"/>
</dbReference>
<dbReference type="InterPro" id="IPR013784">
    <property type="entry name" value="Carb-bd-like_fold"/>
</dbReference>
<evidence type="ECO:0000256" key="1">
    <source>
        <dbReference type="ARBA" id="ARBA00004442"/>
    </source>
</evidence>
<feature type="signal peptide" evidence="5">
    <location>
        <begin position="1"/>
        <end position="26"/>
    </location>
</feature>
<dbReference type="Pfam" id="PF13620">
    <property type="entry name" value="CarboxypepD_reg"/>
    <property type="match status" value="1"/>
</dbReference>
<evidence type="ECO:0000256" key="3">
    <source>
        <dbReference type="ARBA" id="ARBA00023237"/>
    </source>
</evidence>
<sequence length="1329" mass="142378">MRRLRFWWPAMAAMLMLCLNLGAKLAYGQATNAGTVVGTVTDQSGAVIPEAMVTLTDPATSSQRTTTTSKTGEYVLQNVPPGTYSITATKTGFSTDQTNGLTVTVGTQTTANFKLSVGGGQTTVEVETSAADLQTLNQTVGTSVTGIELEALPSTGHDATTFTAMQPGVDPSGSVGGTVNDQSTFSLDGGNNSSDMDGNQTVYTSTAYFGGDPTEGAAQNGEYHAPSGVMPTPTDSIEEYKVNTAGQTADFNNSSGAQVEMVTKRGTNTIHGTAYEYYTDRTMLGANSWDNNLSNTPIANYHYSKFGFSAGGPIAPKFWGGKTYLFGMYQGWRYPNAATYERAVPSDAMRQGLVTFNGTQYDLNKLDPRGIGINPVVAAMWNTYEPEGNDASCGGLHGTECDGVNELGFKANMSLPIKDNFAVGRFDHDFGDKWHWNVSYRFYKFTALTTSQVDIGGFFPGDTKGTPAATSSKPQQPWYLVTGLTTNVTDHLTNDFHYSFLRNYWSWSDNNAPPQESGLGGAIEPFGESPTLALVPFNVNTQQIRTRFWDGQDHFLRDDVTLLKGNHLIQWGGQYQHNYNFHERSDNGGGINFTTTYQLGDSQGAPNVDMSALTAEGYPNTGTNLKTANRVAAAVYGIVTDSQVAYTRSGPNLTLNTTPLTHAFDQSTIPYYNLYFSDTWHIKPSLTLSYGMGWTLEMPPVEKSGKQEAIIDDAGEQIKTTDYIKQREAAALQGQVYNPELGFALVANTGNGLKYPYNPFYGSFSPRVGLAWNPSFDGDGIVSKVFGHGSTVIRGGYGRVYGRLNGVDLVLVPLLGIGLIQPVQCTKSLSTGACGPQSPTTSTAFRIGVDGDTAPLPAATTTLPQHIYPGYNSASGSASEALDPGFRPNAVDSFNLTIQRQTSRSSKIEVGYIGRIIHDEYQPLNLNAVPYMMVQGQQNFAQAYLALETALGCTTSTAQCGVSVPQNITPQAFFETALAGTGYCTGYTSCTAAVMANEGPAGTGNLTSQSVWSLWSDLDNGGFNFGRSMQNTPIAGSANGGGGQMTSGMAENASLGHGNYNAGFASFSWQNWHGLTLKNNFTYSKALGTGAEAQATSEYTANDLFNLNAMYGLQPFYRKYVYNSFLVWQEPFYKGQQGLLGRVVGGWELAPILTAGSGSPLYCSTETNAQSWGSADGSSYASNEQCVFTTKYTGGIHSHYNVYGGTDPYGNPVGVPSAGTPAQAAVNVFKNPVAVYDSVRAPMLGLDTKNPGVGPITGTPYWNVDMNIEKDVRVVERVNVQLTAIFINIFNHNVLGDPGLGLGSSSSWGSQTAQANAPRQMEIGAHIVF</sequence>
<dbReference type="RefSeq" id="WP_263342098.1">
    <property type="nucleotide sequence ID" value="NZ_JAGSYH010000009.1"/>
</dbReference>
<keyword evidence="3" id="KW-0998">Cell outer membrane</keyword>
<dbReference type="Proteomes" id="UP001596091">
    <property type="component" value="Unassembled WGS sequence"/>
</dbReference>
<keyword evidence="8" id="KW-1185">Reference proteome</keyword>
<dbReference type="InterPro" id="IPR036942">
    <property type="entry name" value="Beta-barrel_TonB_sf"/>
</dbReference>
<keyword evidence="5" id="KW-0732">Signal</keyword>
<accession>A0ABW1EJ85</accession>
<evidence type="ECO:0000256" key="4">
    <source>
        <dbReference type="SAM" id="MobiDB-lite"/>
    </source>
</evidence>
<evidence type="ECO:0000256" key="5">
    <source>
        <dbReference type="SAM" id="SignalP"/>
    </source>
</evidence>
<evidence type="ECO:0000256" key="2">
    <source>
        <dbReference type="ARBA" id="ARBA00023136"/>
    </source>
</evidence>
<reference evidence="8" key="1">
    <citation type="journal article" date="2019" name="Int. J. Syst. Evol. Microbiol.">
        <title>The Global Catalogue of Microorganisms (GCM) 10K type strain sequencing project: providing services to taxonomists for standard genome sequencing and annotation.</title>
        <authorList>
            <consortium name="The Broad Institute Genomics Platform"/>
            <consortium name="The Broad Institute Genome Sequencing Center for Infectious Disease"/>
            <person name="Wu L."/>
            <person name="Ma J."/>
        </authorList>
    </citation>
    <scope>NUCLEOTIDE SEQUENCE [LARGE SCALE GENOMIC DNA]</scope>
    <source>
        <strain evidence="8">JCM 4087</strain>
    </source>
</reference>
<feature type="domain" description="TonB-dependent transporter Oar-like beta-barrel" evidence="6">
    <location>
        <begin position="262"/>
        <end position="1321"/>
    </location>
</feature>
<proteinExistence type="predicted"/>
<dbReference type="EMBL" id="JBHSPH010000009">
    <property type="protein sequence ID" value="MFC5864364.1"/>
    <property type="molecule type" value="Genomic_DNA"/>
</dbReference>
<dbReference type="Gene3D" id="2.40.170.20">
    <property type="entry name" value="TonB-dependent receptor, beta-barrel domain"/>
    <property type="match status" value="1"/>
</dbReference>
<dbReference type="Pfam" id="PF25183">
    <property type="entry name" value="OMP_b-brl_4"/>
    <property type="match status" value="1"/>
</dbReference>
<dbReference type="InterPro" id="IPR057601">
    <property type="entry name" value="Oar-like_b-barrel"/>
</dbReference>
<feature type="region of interest" description="Disordered" evidence="4">
    <location>
        <begin position="172"/>
        <end position="199"/>
    </location>
</feature>
<evidence type="ECO:0000313" key="7">
    <source>
        <dbReference type="EMBL" id="MFC5864364.1"/>
    </source>
</evidence>